<evidence type="ECO:0000256" key="3">
    <source>
        <dbReference type="ARBA" id="ARBA00022737"/>
    </source>
</evidence>
<dbReference type="InterPro" id="IPR013858">
    <property type="entry name" value="Peptidase_M10B_C"/>
</dbReference>
<proteinExistence type="predicted"/>
<organism evidence="5 6">
    <name type="scientific">Roseiarcus fermentans</name>
    <dbReference type="NCBI Taxonomy" id="1473586"/>
    <lineage>
        <taxon>Bacteria</taxon>
        <taxon>Pseudomonadati</taxon>
        <taxon>Pseudomonadota</taxon>
        <taxon>Alphaproteobacteria</taxon>
        <taxon>Hyphomicrobiales</taxon>
        <taxon>Roseiarcaceae</taxon>
        <taxon>Roseiarcus</taxon>
    </lineage>
</organism>
<dbReference type="GO" id="GO:0005615">
    <property type="term" value="C:extracellular space"/>
    <property type="evidence" value="ECO:0007669"/>
    <property type="project" value="InterPro"/>
</dbReference>
<dbReference type="AlphaFoldDB" id="A0A366F0S7"/>
<keyword evidence="6" id="KW-1185">Reference proteome</keyword>
<dbReference type="Gene3D" id="2.150.10.10">
    <property type="entry name" value="Serralysin-like metalloprotease, C-terminal"/>
    <property type="match status" value="1"/>
</dbReference>
<dbReference type="OrthoDB" id="7872830at2"/>
<dbReference type="EMBL" id="QNRK01000026">
    <property type="protein sequence ID" value="RBP08241.1"/>
    <property type="molecule type" value="Genomic_DNA"/>
</dbReference>
<evidence type="ECO:0000313" key="6">
    <source>
        <dbReference type="Proteomes" id="UP000253529"/>
    </source>
</evidence>
<sequence length="664" mass="66749">MYSATQINMLRDLDSGAPLPGIDTEVGNLQSESSLETPSSIPTTSSNQPFYYDPSKNTVFVQQAGAVLNGYDFGSANVVVVASDVTIENCTFDGTGGSFAIGAYNTAWSPATTDTTVTHCTFVGDPSSSLLAVINSPTGSATITDNAFLDTAGDGVWADGGGLISGNYFSQAGNDGAAGHPDGIWLSNSTSPMTVSDNFIDWSQNPAATGSTNDCIRITGELGPVSNVTVTGNFLLNGATSISAVDGSGPGALSDIAITGNYLVGPKYYTFFPGSMSGSTVSGNVIADQTSLSDAWAAYQAAGVPTATLLASTDGSAVSAASATAPTTLYADVRNTLMVGGPNETNFVSGYASQNMWAGSGADIFTYLATGDSSPAAADYITNFDPAKDVIDLSRVDANPGGAPETFAFIGANAFDGAGPEIRTQAEADGDTIVQVALAGDTTPDMQIILTSSVPLTAANFAVTAAQSQAAIANGADMGFSVTSGWPLTETTYANVQGRPYSDFTSFRSGSYLVADALDLGGSSDEIDLFGKPGAAVTITRGDGAEQITSAGKTDSLAFHANETIAAGAAPAGETFAIGPGSGNVTIEGFAASGANADRLQLSASAFSGLQSGMTDAEKLAAALGDVSTASGGASFTDSAGDRLTLVGVAPATLTANPGLVKFV</sequence>
<dbReference type="RefSeq" id="WP_113891276.1">
    <property type="nucleotide sequence ID" value="NZ_QNRK01000026.1"/>
</dbReference>
<keyword evidence="3" id="KW-0677">Repeat</keyword>
<gene>
    <name evidence="5" type="ORF">DFR50_12686</name>
</gene>
<dbReference type="Proteomes" id="UP000253529">
    <property type="component" value="Unassembled WGS sequence"/>
</dbReference>
<dbReference type="InterPro" id="IPR011050">
    <property type="entry name" value="Pectin_lyase_fold/virulence"/>
</dbReference>
<evidence type="ECO:0000259" key="4">
    <source>
        <dbReference type="Pfam" id="PF08548"/>
    </source>
</evidence>
<dbReference type="SMART" id="SM00710">
    <property type="entry name" value="PbH1"/>
    <property type="match status" value="6"/>
</dbReference>
<comment type="caution">
    <text evidence="5">The sequence shown here is derived from an EMBL/GenBank/DDBJ whole genome shotgun (WGS) entry which is preliminary data.</text>
</comment>
<dbReference type="InterPro" id="IPR006626">
    <property type="entry name" value="PbH1"/>
</dbReference>
<dbReference type="Pfam" id="PF08548">
    <property type="entry name" value="Peptidase_M10_C"/>
    <property type="match status" value="1"/>
</dbReference>
<dbReference type="InterPro" id="IPR011049">
    <property type="entry name" value="Serralysin-like_metalloprot_C"/>
</dbReference>
<reference evidence="5 6" key="1">
    <citation type="submission" date="2018-06" db="EMBL/GenBank/DDBJ databases">
        <title>Genomic Encyclopedia of Type Strains, Phase IV (KMG-IV): sequencing the most valuable type-strain genomes for metagenomic binning, comparative biology and taxonomic classification.</title>
        <authorList>
            <person name="Goeker M."/>
        </authorList>
    </citation>
    <scope>NUCLEOTIDE SEQUENCE [LARGE SCALE GENOMIC DNA]</scope>
    <source>
        <strain evidence="5 6">DSM 24875</strain>
    </source>
</reference>
<protein>
    <submittedName>
        <fullName evidence="5">Peptidase M10/serralysin-like protein</fullName>
    </submittedName>
</protein>
<evidence type="ECO:0000313" key="5">
    <source>
        <dbReference type="EMBL" id="RBP08241.1"/>
    </source>
</evidence>
<dbReference type="InterPro" id="IPR012334">
    <property type="entry name" value="Pectin_lyas_fold"/>
</dbReference>
<dbReference type="SUPFAM" id="SSF51126">
    <property type="entry name" value="Pectin lyase-like"/>
    <property type="match status" value="1"/>
</dbReference>
<comment type="subcellular location">
    <subcellularLocation>
        <location evidence="1">Secreted</location>
    </subcellularLocation>
</comment>
<keyword evidence="2" id="KW-0964">Secreted</keyword>
<dbReference type="GO" id="GO:0005509">
    <property type="term" value="F:calcium ion binding"/>
    <property type="evidence" value="ECO:0007669"/>
    <property type="project" value="InterPro"/>
</dbReference>
<evidence type="ECO:0000256" key="1">
    <source>
        <dbReference type="ARBA" id="ARBA00004613"/>
    </source>
</evidence>
<accession>A0A366F0S7</accession>
<name>A0A366F0S7_9HYPH</name>
<evidence type="ECO:0000256" key="2">
    <source>
        <dbReference type="ARBA" id="ARBA00022525"/>
    </source>
</evidence>
<dbReference type="Gene3D" id="2.160.20.10">
    <property type="entry name" value="Single-stranded right-handed beta-helix, Pectin lyase-like"/>
    <property type="match status" value="1"/>
</dbReference>
<feature type="domain" description="Peptidase M10 serralysin C-terminal" evidence="4">
    <location>
        <begin position="217"/>
        <end position="453"/>
    </location>
</feature>